<dbReference type="Proteomes" id="UP000516360">
    <property type="component" value="Chromosome"/>
</dbReference>
<dbReference type="Gene3D" id="1.20.1440.60">
    <property type="entry name" value="23S rRNA-intervening sequence"/>
    <property type="match status" value="1"/>
</dbReference>
<proteinExistence type="predicted"/>
<protein>
    <recommendedName>
        <fullName evidence="3">Four helix bundle protein</fullName>
    </recommendedName>
</protein>
<dbReference type="PANTHER" id="PTHR38471:SF2">
    <property type="entry name" value="FOUR HELIX BUNDLE PROTEIN"/>
    <property type="match status" value="1"/>
</dbReference>
<dbReference type="PANTHER" id="PTHR38471">
    <property type="entry name" value="FOUR HELIX BUNDLE PROTEIN"/>
    <property type="match status" value="1"/>
</dbReference>
<name>A0A7G1GZT6_9BACT</name>
<dbReference type="InterPro" id="IPR036583">
    <property type="entry name" value="23S_rRNA_IVS_sf"/>
</dbReference>
<keyword evidence="2" id="KW-1185">Reference proteome</keyword>
<reference evidence="1 2" key="1">
    <citation type="submission" date="2020-03" db="EMBL/GenBank/DDBJ databases">
        <title>Complete genome sequences of two sulfur-disproportionating bacterial strains T55J and Mzg5.</title>
        <authorList>
            <person name="Umezawa K."/>
            <person name="Kojima H."/>
            <person name="Kato Y."/>
            <person name="Fukui M."/>
        </authorList>
    </citation>
    <scope>NUCLEOTIDE SEQUENCE [LARGE SCALE GENOMIC DNA]</scope>
    <source>
        <strain evidence="1 2">T55J</strain>
    </source>
</reference>
<dbReference type="NCBIfam" id="TIGR02436">
    <property type="entry name" value="four helix bundle protein"/>
    <property type="match status" value="1"/>
</dbReference>
<dbReference type="KEGG" id="dtp:JZK55_09320"/>
<sequence length="88" mass="10387">MYKSFKDMRLWREAMDVAVEIFSLTENLPWKEDYGFTSQVRRAALSISGNIAEAYGRNHTSDKINFYYIARGSITELQSHLEYGRRVW</sequence>
<evidence type="ECO:0000313" key="1">
    <source>
        <dbReference type="EMBL" id="BCB96010.1"/>
    </source>
</evidence>
<evidence type="ECO:0008006" key="3">
    <source>
        <dbReference type="Google" id="ProtNLM"/>
    </source>
</evidence>
<dbReference type="EMBL" id="AP022873">
    <property type="protein sequence ID" value="BCB96010.1"/>
    <property type="molecule type" value="Genomic_DNA"/>
</dbReference>
<evidence type="ECO:0000313" key="2">
    <source>
        <dbReference type="Proteomes" id="UP000516360"/>
    </source>
</evidence>
<gene>
    <name evidence="1" type="ORF">JZK55_09320</name>
</gene>
<dbReference type="Pfam" id="PF05635">
    <property type="entry name" value="23S_rRNA_IVP"/>
    <property type="match status" value="1"/>
</dbReference>
<dbReference type="RefSeq" id="WP_207106005.1">
    <property type="nucleotide sequence ID" value="NZ_AP022873.1"/>
</dbReference>
<dbReference type="InterPro" id="IPR012657">
    <property type="entry name" value="23S_rRNA-intervening_sequence"/>
</dbReference>
<dbReference type="CDD" id="cd16377">
    <property type="entry name" value="23S_rRNA_IVP_like"/>
    <property type="match status" value="1"/>
</dbReference>
<accession>A0A7G1GZT6</accession>
<dbReference type="SUPFAM" id="SSF158446">
    <property type="entry name" value="IVS-encoded protein-like"/>
    <property type="match status" value="1"/>
</dbReference>
<organism evidence="1 2">
    <name type="scientific">Dissulfurispira thermophila</name>
    <dbReference type="NCBI Taxonomy" id="2715679"/>
    <lineage>
        <taxon>Bacteria</taxon>
        <taxon>Pseudomonadati</taxon>
        <taxon>Nitrospirota</taxon>
        <taxon>Thermodesulfovibrionia</taxon>
        <taxon>Thermodesulfovibrionales</taxon>
        <taxon>Dissulfurispiraceae</taxon>
        <taxon>Dissulfurispira</taxon>
    </lineage>
</organism>
<dbReference type="AlphaFoldDB" id="A0A7G1GZT6"/>